<dbReference type="GO" id="GO:0030170">
    <property type="term" value="F:pyridoxal phosphate binding"/>
    <property type="evidence" value="ECO:0007669"/>
    <property type="project" value="InterPro"/>
</dbReference>
<dbReference type="InterPro" id="IPR011037">
    <property type="entry name" value="Pyrv_Knase-like_insert_dom_sf"/>
</dbReference>
<dbReference type="Pfam" id="PF03473">
    <property type="entry name" value="MOSC"/>
    <property type="match status" value="1"/>
</dbReference>
<evidence type="ECO:0000259" key="1">
    <source>
        <dbReference type="PROSITE" id="PS51340"/>
    </source>
</evidence>
<dbReference type="InterPro" id="IPR005303">
    <property type="entry name" value="MOCOS_middle"/>
</dbReference>
<dbReference type="GO" id="GO:0030151">
    <property type="term" value="F:molybdenum ion binding"/>
    <property type="evidence" value="ECO:0007669"/>
    <property type="project" value="InterPro"/>
</dbReference>
<dbReference type="OrthoDB" id="581532at2"/>
<organism evidence="2 3">
    <name type="scientific">Halarcobacter mediterraneus</name>
    <dbReference type="NCBI Taxonomy" id="2023153"/>
    <lineage>
        <taxon>Bacteria</taxon>
        <taxon>Pseudomonadati</taxon>
        <taxon>Campylobacterota</taxon>
        <taxon>Epsilonproteobacteria</taxon>
        <taxon>Campylobacterales</taxon>
        <taxon>Arcobacteraceae</taxon>
        <taxon>Halarcobacter</taxon>
    </lineage>
</organism>
<dbReference type="SUPFAM" id="SSF50800">
    <property type="entry name" value="PK beta-barrel domain-like"/>
    <property type="match status" value="1"/>
</dbReference>
<feature type="domain" description="MOSC" evidence="1">
    <location>
        <begin position="113"/>
        <end position="261"/>
    </location>
</feature>
<dbReference type="GO" id="GO:0003824">
    <property type="term" value="F:catalytic activity"/>
    <property type="evidence" value="ECO:0007669"/>
    <property type="project" value="InterPro"/>
</dbReference>
<gene>
    <name evidence="2" type="ORF">CP965_13365</name>
</gene>
<evidence type="ECO:0000313" key="3">
    <source>
        <dbReference type="Proteomes" id="UP000289718"/>
    </source>
</evidence>
<dbReference type="RefSeq" id="WP_129062615.1">
    <property type="nucleotide sequence ID" value="NZ_NXIE01000007.1"/>
</dbReference>
<comment type="caution">
    <text evidence="2">The sequence shown here is derived from an EMBL/GenBank/DDBJ whole genome shotgun (WGS) entry which is preliminary data.</text>
</comment>
<dbReference type="InterPro" id="IPR005302">
    <property type="entry name" value="MoCF_Sase_C"/>
</dbReference>
<dbReference type="Proteomes" id="UP000289718">
    <property type="component" value="Unassembled WGS sequence"/>
</dbReference>
<sequence length="262" mass="29678">MKKIGKVSILLRYPVKSMQGEKLKQTIITEKGLLGDRSYAMIDLKSKKAISAKNPRKWPEIFKYSSSFSEEPTLNKLPDIKIKLPDNSAVYSSQNNINEVLSEAFNSDIILSSNVPNNATLEGLFDESIRDVIMPKGTFFDIGIIHLLTTSTLAKLEELYEEGIFKINRFRANIIIEPNSNEKDFIENNWVGKKIYIGEEVILKIKQTTSRCVMTTLEQEDLPKDINILRTIKKNNDGKAGIYADVIKTGVIKVDDSIFIEE</sequence>
<evidence type="ECO:0000313" key="2">
    <source>
        <dbReference type="EMBL" id="RXK11525.1"/>
    </source>
</evidence>
<name>A0A4V1M0Y9_9BACT</name>
<protein>
    <submittedName>
        <fullName evidence="2">MOSC domain-containing protein</fullName>
    </submittedName>
</protein>
<accession>A0A4V1M0Y9</accession>
<proteinExistence type="predicted"/>
<dbReference type="AlphaFoldDB" id="A0A4V1M0Y9"/>
<reference evidence="2 3" key="1">
    <citation type="submission" date="2017-09" db="EMBL/GenBank/DDBJ databases">
        <title>Genomics of the genus Arcobacter.</title>
        <authorList>
            <person name="Perez-Cataluna A."/>
            <person name="Figueras M.J."/>
            <person name="Salas-Masso N."/>
        </authorList>
    </citation>
    <scope>NUCLEOTIDE SEQUENCE [LARGE SCALE GENOMIC DNA]</scope>
    <source>
        <strain evidence="2 3">F156-34</strain>
    </source>
</reference>
<dbReference type="EMBL" id="NXIE01000007">
    <property type="protein sequence ID" value="RXK11525.1"/>
    <property type="molecule type" value="Genomic_DNA"/>
</dbReference>
<dbReference type="Pfam" id="PF03476">
    <property type="entry name" value="MOSC_N"/>
    <property type="match status" value="1"/>
</dbReference>
<dbReference type="Gene3D" id="2.40.33.20">
    <property type="entry name" value="PK beta-barrel domain-like"/>
    <property type="match status" value="1"/>
</dbReference>
<dbReference type="PROSITE" id="PS51340">
    <property type="entry name" value="MOSC"/>
    <property type="match status" value="1"/>
</dbReference>
<keyword evidence="3" id="KW-1185">Reference proteome</keyword>